<dbReference type="AlphaFoldDB" id="A0A212IYK6"/>
<feature type="transmembrane region" description="Helical" evidence="1">
    <location>
        <begin position="590"/>
        <end position="615"/>
    </location>
</feature>
<feature type="transmembrane region" description="Helical" evidence="1">
    <location>
        <begin position="627"/>
        <end position="655"/>
    </location>
</feature>
<reference evidence="3" key="1">
    <citation type="submission" date="2016-04" db="EMBL/GenBank/DDBJ databases">
        <authorList>
            <person name="Evans L.H."/>
            <person name="Alamgir A."/>
            <person name="Owens N."/>
            <person name="Weber N.D."/>
            <person name="Virtaneva K."/>
            <person name="Barbian K."/>
            <person name="Babar A."/>
            <person name="Rosenke K."/>
        </authorList>
    </citation>
    <scope>NUCLEOTIDE SEQUENCE</scope>
    <source>
        <strain evidence="3">86</strain>
    </source>
</reference>
<feature type="transmembrane region" description="Helical" evidence="1">
    <location>
        <begin position="166"/>
        <end position="185"/>
    </location>
</feature>
<feature type="transmembrane region" description="Helical" evidence="1">
    <location>
        <begin position="83"/>
        <end position="100"/>
    </location>
</feature>
<keyword evidence="1" id="KW-0812">Transmembrane</keyword>
<feature type="transmembrane region" description="Helical" evidence="1">
    <location>
        <begin position="560"/>
        <end position="578"/>
    </location>
</feature>
<feature type="transmembrane region" description="Helical" evidence="1">
    <location>
        <begin position="210"/>
        <end position="234"/>
    </location>
</feature>
<feature type="transmembrane region" description="Helical" evidence="1">
    <location>
        <begin position="474"/>
        <end position="497"/>
    </location>
</feature>
<dbReference type="EMBL" id="FLUQ01000001">
    <property type="protein sequence ID" value="SBV92289.1"/>
    <property type="molecule type" value="Genomic_DNA"/>
</dbReference>
<dbReference type="Pfam" id="PF06808">
    <property type="entry name" value="DctM"/>
    <property type="match status" value="1"/>
</dbReference>
<gene>
    <name evidence="3" type="ORF">KL86DPRO_10336</name>
</gene>
<feature type="transmembrane region" description="Helical" evidence="1">
    <location>
        <begin position="403"/>
        <end position="420"/>
    </location>
</feature>
<feature type="transmembrane region" description="Helical" evidence="1">
    <location>
        <begin position="339"/>
        <end position="356"/>
    </location>
</feature>
<feature type="transmembrane region" description="Helical" evidence="1">
    <location>
        <begin position="112"/>
        <end position="129"/>
    </location>
</feature>
<protein>
    <submittedName>
        <fullName evidence="3">TRAP transporter, 4TM/12TM fusion protein</fullName>
    </submittedName>
</protein>
<evidence type="ECO:0000313" key="3">
    <source>
        <dbReference type="EMBL" id="SBV92289.1"/>
    </source>
</evidence>
<sequence length="668" mass="70844">MTDDKKNIDLDDIDRSGLDGNIASETRIDLSKVERVEIDDPETGKKRVLAGWQFYVVAALALAASCFHLYTAAFGLLDAMTQRSIHFLFMGSLVFLLYPVTAKRPKGKIELWDWACAILMAVCCANILFNFEAIAMREGRATQSDIILGVLMILLVIEATRRSMGWPLPIVATVAILYGIFGPYFPGMLGHRGFSIDTLAPFMYLRTDGIFGVPLGVSASFIFLFCLFGAFLTISGAGQFFIDLAVALTGRSLGGAGKAAVVASGLMGMVSGSSTGNAVTTGSFTIPLMKQSGYTPTFAGAVVACASTGGQVMPPVMGAAAFIMAQFLAVSYWEVVVSAAIPATLYFISIIMMVHFRAGRRRMKRMDASELPKALNVLKQGWHLLLPIVALVIILAFGYSPTMAVFWSIIAIVVFSWLGPKQHRMTPKMVLHALISGGMGAIEVATACACSGIIIGIIAISGVGLAFSSFVLDLSFGILPLALFWTMIGSIILGMGVPTTAQYIITSTLAAPALANMGISMHAAHLFCLYFGVLADVTPPVALATYASAGIARSDPLKTGFTALATAAAGFVVPYMFVYNPYLMLQGGNVLDTVVGTVTALIGMVGLASAVQGFLVKDLNIAERMCLFMVPFLVIWPTIPTNILGAAIVAGIFILQGGLKRKAQTAAA</sequence>
<feature type="transmembrane region" description="Helical" evidence="1">
    <location>
        <begin position="377"/>
        <end position="397"/>
    </location>
</feature>
<dbReference type="NCBIfam" id="TIGR02123">
    <property type="entry name" value="TRAP_fused"/>
    <property type="match status" value="1"/>
</dbReference>
<accession>A0A212IYK6</accession>
<organism evidence="3">
    <name type="scientific">uncultured delta proteobacterium</name>
    <dbReference type="NCBI Taxonomy" id="34034"/>
    <lineage>
        <taxon>Bacteria</taxon>
        <taxon>Deltaproteobacteria</taxon>
        <taxon>environmental samples</taxon>
    </lineage>
</organism>
<keyword evidence="1" id="KW-0472">Membrane</keyword>
<dbReference type="InterPro" id="IPR010656">
    <property type="entry name" value="DctM"/>
</dbReference>
<dbReference type="PANTHER" id="PTHR43849">
    <property type="entry name" value="BLL3936 PROTEIN"/>
    <property type="match status" value="1"/>
</dbReference>
<dbReference type="InterPro" id="IPR011853">
    <property type="entry name" value="TRAP_DctM-Dct_fused"/>
</dbReference>
<keyword evidence="1" id="KW-1133">Transmembrane helix</keyword>
<feature type="domain" description="TRAP C4-dicarboxylate transport system permease DctM subunit" evidence="2">
    <location>
        <begin position="151"/>
        <end position="586"/>
    </location>
</feature>
<name>A0A212IYK6_9DELT</name>
<feature type="transmembrane region" description="Helical" evidence="1">
    <location>
        <begin position="54"/>
        <end position="77"/>
    </location>
</feature>
<dbReference type="PANTHER" id="PTHR43849:SF2">
    <property type="entry name" value="BLL3936 PROTEIN"/>
    <property type="match status" value="1"/>
</dbReference>
<proteinExistence type="predicted"/>
<evidence type="ECO:0000259" key="2">
    <source>
        <dbReference type="Pfam" id="PF06808"/>
    </source>
</evidence>
<feature type="transmembrane region" description="Helical" evidence="1">
    <location>
        <begin position="441"/>
        <end position="468"/>
    </location>
</feature>
<evidence type="ECO:0000256" key="1">
    <source>
        <dbReference type="SAM" id="Phobius"/>
    </source>
</evidence>